<evidence type="ECO:0000256" key="3">
    <source>
        <dbReference type="ARBA" id="ARBA00022448"/>
    </source>
</evidence>
<dbReference type="Gene3D" id="3.40.50.300">
    <property type="entry name" value="P-loop containing nucleotide triphosphate hydrolases"/>
    <property type="match status" value="1"/>
</dbReference>
<dbReference type="InterPro" id="IPR050086">
    <property type="entry name" value="MetN_ABC_transporter-like"/>
</dbReference>
<keyword evidence="3" id="KW-0813">Transport</keyword>
<dbReference type="RefSeq" id="WP_344566731.1">
    <property type="nucleotide sequence ID" value="NZ_BAAARJ010000010.1"/>
</dbReference>
<dbReference type="PROSITE" id="PS00211">
    <property type="entry name" value="ABC_TRANSPORTER_1"/>
    <property type="match status" value="1"/>
</dbReference>
<dbReference type="InterPro" id="IPR030679">
    <property type="entry name" value="ABC_ATPase_HisP-typ"/>
</dbReference>
<evidence type="ECO:0000256" key="8">
    <source>
        <dbReference type="ARBA" id="ARBA00023136"/>
    </source>
</evidence>
<evidence type="ECO:0000256" key="7">
    <source>
        <dbReference type="ARBA" id="ARBA00022970"/>
    </source>
</evidence>
<evidence type="ECO:0000256" key="4">
    <source>
        <dbReference type="ARBA" id="ARBA00022475"/>
    </source>
</evidence>
<dbReference type="PANTHER" id="PTHR43166:SF9">
    <property type="entry name" value="GLUTAMATE_ASPARTATE IMPORT ATP-BINDING PROTEIN GLTL"/>
    <property type="match status" value="1"/>
</dbReference>
<dbReference type="InterPro" id="IPR017871">
    <property type="entry name" value="ABC_transporter-like_CS"/>
</dbReference>
<dbReference type="PIRSF" id="PIRSF039085">
    <property type="entry name" value="ABC_ATPase_HisP"/>
    <property type="match status" value="1"/>
</dbReference>
<evidence type="ECO:0000313" key="10">
    <source>
        <dbReference type="EMBL" id="GAA2616920.1"/>
    </source>
</evidence>
<comment type="caution">
    <text evidence="10">The sequence shown here is derived from an EMBL/GenBank/DDBJ whole genome shotgun (WGS) entry which is preliminary data.</text>
</comment>
<dbReference type="EMBL" id="BAAARJ010000010">
    <property type="protein sequence ID" value="GAA2616920.1"/>
    <property type="molecule type" value="Genomic_DNA"/>
</dbReference>
<comment type="similarity">
    <text evidence="2">Belongs to the ABC transporter superfamily.</text>
</comment>
<dbReference type="InterPro" id="IPR003439">
    <property type="entry name" value="ABC_transporter-like_ATP-bd"/>
</dbReference>
<dbReference type="PROSITE" id="PS50893">
    <property type="entry name" value="ABC_TRANSPORTER_2"/>
    <property type="match status" value="1"/>
</dbReference>
<dbReference type="GO" id="GO:0005524">
    <property type="term" value="F:ATP binding"/>
    <property type="evidence" value="ECO:0007669"/>
    <property type="project" value="UniProtKB-KW"/>
</dbReference>
<feature type="domain" description="ABC transporter" evidence="9">
    <location>
        <begin position="27"/>
        <end position="261"/>
    </location>
</feature>
<sequence length="278" mass="29905">MATDGGETSPVAGDADDRAHAARTVAIEVAALRKSFGELAVLKGIDLTVRAGEVVCVIGPSGSGKSTLLRCVNLLEEPTSGTVRVAGTEVTGPDVDLDQVRRRIGMVFQAFNLFPHLTVLGNLTIAQRRVLRRGKEEAEDVARSNLRRVGLTEKEGSYPAPLSGGQQQRVAIARALSMGPELMLFDEPTSALDPELVGDVLAVMRRLADEGMTMLVVTHEMSFAREVADRVVFMDDGVIVEEGPPRQLIGEPRLARTRAFLSRVLDPAAAEVLEQGRE</sequence>
<dbReference type="Proteomes" id="UP001501447">
    <property type="component" value="Unassembled WGS sequence"/>
</dbReference>
<dbReference type="PANTHER" id="PTHR43166">
    <property type="entry name" value="AMINO ACID IMPORT ATP-BINDING PROTEIN"/>
    <property type="match status" value="1"/>
</dbReference>
<keyword evidence="8" id="KW-0472">Membrane</keyword>
<accession>A0ABN3Q5A5</accession>
<dbReference type="InterPro" id="IPR003593">
    <property type="entry name" value="AAA+_ATPase"/>
</dbReference>
<dbReference type="SMART" id="SM00382">
    <property type="entry name" value="AAA"/>
    <property type="match status" value="1"/>
</dbReference>
<keyword evidence="5" id="KW-0547">Nucleotide-binding</keyword>
<dbReference type="InterPro" id="IPR027417">
    <property type="entry name" value="P-loop_NTPase"/>
</dbReference>
<keyword evidence="4" id="KW-1003">Cell membrane</keyword>
<comment type="subcellular location">
    <subcellularLocation>
        <location evidence="1">Cell membrane</location>
        <topology evidence="1">Peripheral membrane protein</topology>
    </subcellularLocation>
</comment>
<keyword evidence="7" id="KW-0029">Amino-acid transport</keyword>
<organism evidence="10 11">
    <name type="scientific">Streptomyces axinellae</name>
    <dbReference type="NCBI Taxonomy" id="552788"/>
    <lineage>
        <taxon>Bacteria</taxon>
        <taxon>Bacillati</taxon>
        <taxon>Actinomycetota</taxon>
        <taxon>Actinomycetes</taxon>
        <taxon>Kitasatosporales</taxon>
        <taxon>Streptomycetaceae</taxon>
        <taxon>Streptomyces</taxon>
    </lineage>
</organism>
<evidence type="ECO:0000256" key="1">
    <source>
        <dbReference type="ARBA" id="ARBA00004202"/>
    </source>
</evidence>
<evidence type="ECO:0000256" key="2">
    <source>
        <dbReference type="ARBA" id="ARBA00005417"/>
    </source>
</evidence>
<evidence type="ECO:0000313" key="11">
    <source>
        <dbReference type="Proteomes" id="UP001501447"/>
    </source>
</evidence>
<keyword evidence="11" id="KW-1185">Reference proteome</keyword>
<gene>
    <name evidence="10" type="ORF">GCM10009863_33330</name>
</gene>
<reference evidence="10 11" key="1">
    <citation type="journal article" date="2019" name="Int. J. Syst. Evol. Microbiol.">
        <title>The Global Catalogue of Microorganisms (GCM) 10K type strain sequencing project: providing services to taxonomists for standard genome sequencing and annotation.</title>
        <authorList>
            <consortium name="The Broad Institute Genomics Platform"/>
            <consortium name="The Broad Institute Genome Sequencing Center for Infectious Disease"/>
            <person name="Wu L."/>
            <person name="Ma J."/>
        </authorList>
    </citation>
    <scope>NUCLEOTIDE SEQUENCE [LARGE SCALE GENOMIC DNA]</scope>
    <source>
        <strain evidence="10 11">JCM 16373</strain>
    </source>
</reference>
<proteinExistence type="inferred from homology"/>
<evidence type="ECO:0000256" key="5">
    <source>
        <dbReference type="ARBA" id="ARBA00022741"/>
    </source>
</evidence>
<keyword evidence="6 10" id="KW-0067">ATP-binding</keyword>
<dbReference type="Pfam" id="PF00005">
    <property type="entry name" value="ABC_tran"/>
    <property type="match status" value="1"/>
</dbReference>
<dbReference type="CDD" id="cd03262">
    <property type="entry name" value="ABC_HisP_GlnQ"/>
    <property type="match status" value="1"/>
</dbReference>
<name>A0ABN3Q5A5_9ACTN</name>
<dbReference type="SUPFAM" id="SSF52540">
    <property type="entry name" value="P-loop containing nucleoside triphosphate hydrolases"/>
    <property type="match status" value="1"/>
</dbReference>
<protein>
    <submittedName>
        <fullName evidence="10">Amino acid ABC transporter ATP-binding protein</fullName>
    </submittedName>
</protein>
<evidence type="ECO:0000259" key="9">
    <source>
        <dbReference type="PROSITE" id="PS50893"/>
    </source>
</evidence>
<evidence type="ECO:0000256" key="6">
    <source>
        <dbReference type="ARBA" id="ARBA00022840"/>
    </source>
</evidence>